<reference evidence="1" key="1">
    <citation type="submission" date="2015-04" db="UniProtKB">
        <authorList>
            <consortium name="EnsemblPlants"/>
        </authorList>
    </citation>
    <scope>IDENTIFICATION</scope>
</reference>
<reference evidence="1" key="2">
    <citation type="submission" date="2018-05" db="EMBL/GenBank/DDBJ databases">
        <title>OpunRS2 (Oryza punctata Reference Sequence Version 2).</title>
        <authorList>
            <person name="Zhang J."/>
            <person name="Kudrna D."/>
            <person name="Lee S."/>
            <person name="Talag J."/>
            <person name="Welchert J."/>
            <person name="Wing R.A."/>
        </authorList>
    </citation>
    <scope>NUCLEOTIDE SEQUENCE [LARGE SCALE GENOMIC DNA]</scope>
</reference>
<dbReference type="Proteomes" id="UP000026962">
    <property type="component" value="Chromosome 8"/>
</dbReference>
<proteinExistence type="predicted"/>
<dbReference type="Gramene" id="OPUNC08G16090.1">
    <property type="protein sequence ID" value="OPUNC08G16090.1"/>
    <property type="gene ID" value="OPUNC08G16090"/>
</dbReference>
<dbReference type="EnsemblPlants" id="OPUNC08G16090.1">
    <property type="protein sequence ID" value="OPUNC08G16090.1"/>
    <property type="gene ID" value="OPUNC08G16090"/>
</dbReference>
<evidence type="ECO:0000313" key="2">
    <source>
        <dbReference type="Proteomes" id="UP000026962"/>
    </source>
</evidence>
<keyword evidence="2" id="KW-1185">Reference proteome</keyword>
<protein>
    <submittedName>
        <fullName evidence="1">Uncharacterized protein</fullName>
    </submittedName>
</protein>
<dbReference type="HOGENOM" id="CLU_2908094_0_0_1"/>
<organism evidence="1">
    <name type="scientific">Oryza punctata</name>
    <name type="common">Red rice</name>
    <dbReference type="NCBI Taxonomy" id="4537"/>
    <lineage>
        <taxon>Eukaryota</taxon>
        <taxon>Viridiplantae</taxon>
        <taxon>Streptophyta</taxon>
        <taxon>Embryophyta</taxon>
        <taxon>Tracheophyta</taxon>
        <taxon>Spermatophyta</taxon>
        <taxon>Magnoliopsida</taxon>
        <taxon>Liliopsida</taxon>
        <taxon>Poales</taxon>
        <taxon>Poaceae</taxon>
        <taxon>BOP clade</taxon>
        <taxon>Oryzoideae</taxon>
        <taxon>Oryzeae</taxon>
        <taxon>Oryzinae</taxon>
        <taxon>Oryza</taxon>
    </lineage>
</organism>
<evidence type="ECO:0000313" key="1">
    <source>
        <dbReference type="EnsemblPlants" id="OPUNC08G16090.1"/>
    </source>
</evidence>
<accession>A0A0E0LVZ3</accession>
<dbReference type="AlphaFoldDB" id="A0A0E0LVZ3"/>
<sequence>MEEDYDTVIVDGGGQRVVRTREEEDDISTVEAKALLWASLPDTGQRTVPNDLGAFMQAFWNH</sequence>
<name>A0A0E0LVZ3_ORYPU</name>